<dbReference type="InterPro" id="IPR036390">
    <property type="entry name" value="WH_DNA-bd_sf"/>
</dbReference>
<proteinExistence type="predicted"/>
<keyword evidence="4" id="KW-1185">Reference proteome</keyword>
<name>A0ABD5SW32_9EURY</name>
<dbReference type="Proteomes" id="UP001596383">
    <property type="component" value="Unassembled WGS sequence"/>
</dbReference>
<feature type="domain" description="NrpR regulatory" evidence="1">
    <location>
        <begin position="85"/>
        <end position="191"/>
    </location>
</feature>
<dbReference type="EMBL" id="JBHSWV010000607">
    <property type="protein sequence ID" value="MFC6768680.1"/>
    <property type="molecule type" value="Genomic_DNA"/>
</dbReference>
<evidence type="ECO:0000259" key="2">
    <source>
        <dbReference type="Pfam" id="PF08461"/>
    </source>
</evidence>
<dbReference type="AlphaFoldDB" id="A0ABD5SW32"/>
<dbReference type="InterPro" id="IPR036984">
    <property type="entry name" value="NrpR_dom_sf"/>
</dbReference>
<gene>
    <name evidence="3" type="ORF">ACFQE6_27815</name>
</gene>
<reference evidence="3 4" key="1">
    <citation type="journal article" date="2019" name="Int. J. Syst. Evol. Microbiol.">
        <title>The Global Catalogue of Microorganisms (GCM) 10K type strain sequencing project: providing services to taxonomists for standard genome sequencing and annotation.</title>
        <authorList>
            <consortium name="The Broad Institute Genomics Platform"/>
            <consortium name="The Broad Institute Genome Sequencing Center for Infectious Disease"/>
            <person name="Wu L."/>
            <person name="Ma J."/>
        </authorList>
    </citation>
    <scope>NUCLEOTIDE SEQUENCE [LARGE SCALE GENOMIC DNA]</scope>
    <source>
        <strain evidence="3 4">LMG 29247</strain>
    </source>
</reference>
<dbReference type="InterPro" id="IPR002846">
    <property type="entry name" value="NRD"/>
</dbReference>
<evidence type="ECO:0000313" key="3">
    <source>
        <dbReference type="EMBL" id="MFC6768680.1"/>
    </source>
</evidence>
<evidence type="ECO:0000313" key="4">
    <source>
        <dbReference type="Proteomes" id="UP001596383"/>
    </source>
</evidence>
<feature type="domain" description="Ribonuclease R winged-helix" evidence="2">
    <location>
        <begin position="18"/>
        <end position="74"/>
    </location>
</feature>
<sequence>MPENLDRRAYDLLRLIDGHEPIGSIRLVDLLNRHGYSIKSRTVRLMLSNLDDAGYTKKIPGKGRCLTPEGQSELERGHVGARLEQVRERIRTLTGQVTYDPFEDTGEVVAASITVPRAELDAALDAIEPLAETPLGPIRLAIEEDVFASADSESADLVRLSAPSSITLDGVLLSRGINAELRTAGIVEYYAGRDADAFPHEGAFAPDNGGAVLRYTDAISGEGSTVDVVSLLIEAGRTAVRPAVDDSDVPALFVVDNREFPLMRYDEAVDLAIEARDRLGGVLDVRKPREDGPFPTEKPGWGFASMTYGAVGELVLSLLTADGYAESWETLSGLVPRSRFERVSVVRARRT</sequence>
<dbReference type="Pfam" id="PF01995">
    <property type="entry name" value="NRD1_2"/>
    <property type="match status" value="1"/>
</dbReference>
<evidence type="ECO:0000259" key="1">
    <source>
        <dbReference type="Pfam" id="PF01995"/>
    </source>
</evidence>
<organism evidence="3 4">
    <name type="scientific">Natrinema soli</name>
    <dbReference type="NCBI Taxonomy" id="1930624"/>
    <lineage>
        <taxon>Archaea</taxon>
        <taxon>Methanobacteriati</taxon>
        <taxon>Methanobacteriota</taxon>
        <taxon>Stenosarchaea group</taxon>
        <taxon>Halobacteria</taxon>
        <taxon>Halobacteriales</taxon>
        <taxon>Natrialbaceae</taxon>
        <taxon>Natrinema</taxon>
    </lineage>
</organism>
<dbReference type="PANTHER" id="PTHR41964">
    <property type="entry name" value="GLOBAL NITROGEN REGULATOR NRPR"/>
    <property type="match status" value="1"/>
</dbReference>
<dbReference type="RefSeq" id="WP_273741424.1">
    <property type="nucleotide sequence ID" value="NZ_JAQIVI010000607.1"/>
</dbReference>
<dbReference type="Gene3D" id="3.30.70.1360">
    <property type="entry name" value="mj0159-like"/>
    <property type="match status" value="1"/>
</dbReference>
<dbReference type="InterPro" id="IPR013668">
    <property type="entry name" value="RNase_R_HTH_12"/>
</dbReference>
<accession>A0ABD5SW32</accession>
<dbReference type="Pfam" id="PF08461">
    <property type="entry name" value="WHD_RNase_R"/>
    <property type="match status" value="1"/>
</dbReference>
<comment type="caution">
    <text evidence="3">The sequence shown here is derived from an EMBL/GenBank/DDBJ whole genome shotgun (WGS) entry which is preliminary data.</text>
</comment>
<protein>
    <submittedName>
        <fullName evidence="3">NrpR regulatory domain-containing protein</fullName>
    </submittedName>
</protein>
<dbReference type="SUPFAM" id="SSF46785">
    <property type="entry name" value="Winged helix' DNA-binding domain"/>
    <property type="match status" value="1"/>
</dbReference>
<dbReference type="PANTHER" id="PTHR41964:SF1">
    <property type="entry name" value="GLOBAL NITROGEN REGULATOR NRPR"/>
    <property type="match status" value="1"/>
</dbReference>
<dbReference type="InterPro" id="IPR038982">
    <property type="entry name" value="NrpR"/>
</dbReference>